<dbReference type="AlphaFoldDB" id="A0A0B2AAH2"/>
<evidence type="ECO:0000313" key="3">
    <source>
        <dbReference type="Proteomes" id="UP000031030"/>
    </source>
</evidence>
<dbReference type="RefSeq" id="WP_039397298.1">
    <property type="nucleotide sequence ID" value="NZ_JTDK01000006.1"/>
</dbReference>
<name>A0A0B2AAH2_9MICO</name>
<feature type="domain" description="Helicase XPB/Ssl2 N-terminal" evidence="1">
    <location>
        <begin position="312"/>
        <end position="435"/>
    </location>
</feature>
<accession>A0A0B2AAH2</accession>
<gene>
    <name evidence="2" type="ORF">LK09_06590</name>
</gene>
<dbReference type="Proteomes" id="UP000031030">
    <property type="component" value="Unassembled WGS sequence"/>
</dbReference>
<dbReference type="STRING" id="1348253.LK09_06590"/>
<sequence>MTGTSDERALATRLSGMDADALAELLVDRGVAASVTWIDAFDAAEALLDPVSIDSALRGLSRDDLRALAAGTPAARPAALALARSDGTPYAAVAARLEAARAAHPDAFAAVSAPADPAAADQPEAGAAAERAAAAVASLADILAASRVRPLTTTAAESVTAADRRHLVDEGVIAEASDLDDLITAAAAARLVVLRDREWRLTVVGDAWLMRDAVARWVEVATGLVALLPRDRTGRILPPDAWAGSLPLDPSAPVRAEALRRVLVRWGLLTADGSAPAWSAGVWRPTAASGSAAGLDAGALAAMLTPEIAGIYLQADLSAIAPGPLEPALDLRLRTMAERESRAQASTYRFSEQSLAGAVALGETAETLREFLGALSLTGIPQPLDYLIDQVTSARGVLRVGTDAPTGRARIDGDDPHLLDMLLVDRTLRPLGLQESGDALTSRVSRDAVFWSLADARYRVVALDADGRPEPLNRRRPLVDPEDAPTGDDRRALAERLLAGRGDSDAAWLERELDQAVRLRAPVILTVLLPDGSTRELQVEAQGLGGGRFRGLDRAADVERTVPLASIASVRPA</sequence>
<evidence type="ECO:0000313" key="2">
    <source>
        <dbReference type="EMBL" id="KHK98616.1"/>
    </source>
</evidence>
<comment type="caution">
    <text evidence="2">The sequence shown here is derived from an EMBL/GenBank/DDBJ whole genome shotgun (WGS) entry which is preliminary data.</text>
</comment>
<proteinExistence type="predicted"/>
<protein>
    <recommendedName>
        <fullName evidence="1">Helicase XPB/Ssl2 N-terminal domain-containing protein</fullName>
    </recommendedName>
</protein>
<reference evidence="2 3" key="1">
    <citation type="submission" date="2014-11" db="EMBL/GenBank/DDBJ databases">
        <title>Genome sequence of Microbacterium mangrovi MUSC 115(T).</title>
        <authorList>
            <person name="Lee L.-H."/>
        </authorList>
    </citation>
    <scope>NUCLEOTIDE SEQUENCE [LARGE SCALE GENOMIC DNA]</scope>
    <source>
        <strain evidence="2 3">MUSC 115</strain>
    </source>
</reference>
<evidence type="ECO:0000259" key="1">
    <source>
        <dbReference type="Pfam" id="PF13625"/>
    </source>
</evidence>
<keyword evidence="3" id="KW-1185">Reference proteome</keyword>
<dbReference type="EMBL" id="JTDK01000006">
    <property type="protein sequence ID" value="KHK98616.1"/>
    <property type="molecule type" value="Genomic_DNA"/>
</dbReference>
<dbReference type="InterPro" id="IPR032830">
    <property type="entry name" value="XPB/Ssl2_N"/>
</dbReference>
<dbReference type="Pfam" id="PF13625">
    <property type="entry name" value="Helicase_C_3"/>
    <property type="match status" value="1"/>
</dbReference>
<organism evidence="2 3">
    <name type="scientific">Microbacterium mangrovi</name>
    <dbReference type="NCBI Taxonomy" id="1348253"/>
    <lineage>
        <taxon>Bacteria</taxon>
        <taxon>Bacillati</taxon>
        <taxon>Actinomycetota</taxon>
        <taxon>Actinomycetes</taxon>
        <taxon>Micrococcales</taxon>
        <taxon>Microbacteriaceae</taxon>
        <taxon>Microbacterium</taxon>
    </lineage>
</organism>